<dbReference type="InterPro" id="IPR017970">
    <property type="entry name" value="Homeobox_CS"/>
</dbReference>
<name>A0AAD4QDT1_9AGAM</name>
<feature type="region of interest" description="Disordered" evidence="7">
    <location>
        <begin position="408"/>
        <end position="486"/>
    </location>
</feature>
<keyword evidence="2 5" id="KW-0238">DNA-binding</keyword>
<dbReference type="Proteomes" id="UP001201163">
    <property type="component" value="Unassembled WGS sequence"/>
</dbReference>
<feature type="domain" description="Homeobox" evidence="8">
    <location>
        <begin position="169"/>
        <end position="229"/>
    </location>
</feature>
<feature type="region of interest" description="Disordered" evidence="7">
    <location>
        <begin position="373"/>
        <end position="394"/>
    </location>
</feature>
<dbReference type="GO" id="GO:0005634">
    <property type="term" value="C:nucleus"/>
    <property type="evidence" value="ECO:0007669"/>
    <property type="project" value="UniProtKB-SubCell"/>
</dbReference>
<feature type="region of interest" description="Disordered" evidence="7">
    <location>
        <begin position="72"/>
        <end position="92"/>
    </location>
</feature>
<evidence type="ECO:0000256" key="7">
    <source>
        <dbReference type="SAM" id="MobiDB-lite"/>
    </source>
</evidence>
<feature type="compositionally biased region" description="Basic and acidic residues" evidence="7">
    <location>
        <begin position="230"/>
        <end position="246"/>
    </location>
</feature>
<dbReference type="PROSITE" id="PS00027">
    <property type="entry name" value="HOMEOBOX_1"/>
    <property type="match status" value="1"/>
</dbReference>
<feature type="DNA-binding region" description="Homeobox" evidence="5">
    <location>
        <begin position="314"/>
        <end position="373"/>
    </location>
</feature>
<feature type="compositionally biased region" description="Low complexity" evidence="7">
    <location>
        <begin position="293"/>
        <end position="306"/>
    </location>
</feature>
<evidence type="ECO:0000259" key="8">
    <source>
        <dbReference type="PROSITE" id="PS50071"/>
    </source>
</evidence>
<feature type="compositionally biased region" description="Basic and acidic residues" evidence="7">
    <location>
        <begin position="409"/>
        <end position="422"/>
    </location>
</feature>
<dbReference type="Pfam" id="PF00046">
    <property type="entry name" value="Homeodomain"/>
    <property type="match status" value="3"/>
</dbReference>
<evidence type="ECO:0000256" key="6">
    <source>
        <dbReference type="RuleBase" id="RU000682"/>
    </source>
</evidence>
<evidence type="ECO:0000256" key="3">
    <source>
        <dbReference type="ARBA" id="ARBA00023155"/>
    </source>
</evidence>
<dbReference type="InterPro" id="IPR051000">
    <property type="entry name" value="Homeobox_DNA-bind_prot"/>
</dbReference>
<feature type="region of interest" description="Disordered" evidence="7">
    <location>
        <begin position="162"/>
        <end position="199"/>
    </location>
</feature>
<dbReference type="PANTHER" id="PTHR24324">
    <property type="entry name" value="HOMEOBOX PROTEIN HHEX"/>
    <property type="match status" value="1"/>
</dbReference>
<gene>
    <name evidence="9" type="ORF">EDB92DRAFT_1839672</name>
</gene>
<dbReference type="InterPro" id="IPR009057">
    <property type="entry name" value="Homeodomain-like_sf"/>
</dbReference>
<feature type="region of interest" description="Disordered" evidence="7">
    <location>
        <begin position="1"/>
        <end position="30"/>
    </location>
</feature>
<dbReference type="AlphaFoldDB" id="A0AAD4QDT1"/>
<keyword evidence="4 5" id="KW-0539">Nucleus</keyword>
<reference evidence="9" key="1">
    <citation type="submission" date="2022-01" db="EMBL/GenBank/DDBJ databases">
        <title>Comparative genomics reveals a dynamic genome evolution in the ectomycorrhizal milk-cap (Lactarius) mushrooms.</title>
        <authorList>
            <consortium name="DOE Joint Genome Institute"/>
            <person name="Lebreton A."/>
            <person name="Tang N."/>
            <person name="Kuo A."/>
            <person name="LaButti K."/>
            <person name="Drula E."/>
            <person name="Barry K."/>
            <person name="Clum A."/>
            <person name="Lipzen A."/>
            <person name="Mousain D."/>
            <person name="Ng V."/>
            <person name="Wang R."/>
            <person name="Wang X."/>
            <person name="Dai Y."/>
            <person name="Henrissat B."/>
            <person name="Grigoriev I.V."/>
            <person name="Guerin-Laguette A."/>
            <person name="Yu F."/>
            <person name="Martin F.M."/>
        </authorList>
    </citation>
    <scope>NUCLEOTIDE SEQUENCE</scope>
    <source>
        <strain evidence="9">QP</strain>
    </source>
</reference>
<dbReference type="PANTHER" id="PTHR24324:SF5">
    <property type="entry name" value="HEMATOPOIETICALLY-EXPRESSED HOMEOBOX PROTEIN HHEX"/>
    <property type="match status" value="1"/>
</dbReference>
<feature type="compositionally biased region" description="Polar residues" evidence="7">
    <location>
        <begin position="1"/>
        <end position="12"/>
    </location>
</feature>
<keyword evidence="10" id="KW-1185">Reference proteome</keyword>
<feature type="DNA-binding region" description="Homeobox" evidence="5">
    <location>
        <begin position="171"/>
        <end position="230"/>
    </location>
</feature>
<proteinExistence type="predicted"/>
<feature type="domain" description="Homeobox" evidence="8">
    <location>
        <begin position="312"/>
        <end position="372"/>
    </location>
</feature>
<feature type="compositionally biased region" description="Polar residues" evidence="7">
    <location>
        <begin position="383"/>
        <end position="394"/>
    </location>
</feature>
<comment type="caution">
    <text evidence="9">The sequence shown here is derived from an EMBL/GenBank/DDBJ whole genome shotgun (WGS) entry which is preliminary data.</text>
</comment>
<dbReference type="GO" id="GO:0030154">
    <property type="term" value="P:cell differentiation"/>
    <property type="evidence" value="ECO:0007669"/>
    <property type="project" value="TreeGrafter"/>
</dbReference>
<accession>A0AAD4QDT1</accession>
<evidence type="ECO:0000313" key="9">
    <source>
        <dbReference type="EMBL" id="KAH8997421.1"/>
    </source>
</evidence>
<feature type="compositionally biased region" description="Basic residues" evidence="7">
    <location>
        <begin position="21"/>
        <end position="30"/>
    </location>
</feature>
<dbReference type="SMART" id="SM00389">
    <property type="entry name" value="HOX"/>
    <property type="match status" value="3"/>
</dbReference>
<feature type="compositionally biased region" description="Basic and acidic residues" evidence="7">
    <location>
        <begin position="184"/>
        <end position="199"/>
    </location>
</feature>
<sequence>MDPSFSSWSTEPNDQDSLKERSKKPRHRHSAFQLAALNELYERNEHPSLDDRTTLAEQLGMETKTVNAWFQNKRASNKKRSRPGLSSSSYDLPSISSLLSSVDSAPPSLVEDPPISDFHSPALLPRIQQSSTRISHAPSSAETPQQQTAFYAGNPEHCHTYESATPELPSRPRMRMRPSLSQTEELRKAYTTDPHPTKDMREALGKRIGMRYQSVTNWFQNQRSLAKKRLDDEPFPDKTQHLDDSGHPPPDSSTDILSYSRDRSTLATLAFPPRSSHPSVSALIKKERRSPSAERSNTSSSSRGPPYHSILPSHRPRRTRPEPHQLEALQKLYNRTSNPSIEERGALALEVGMDLAKVTNWFRNLRQTTRKRALKPGEEGDTESIQLGSGSVSRAVTPSVASSYSLNMHEADRVPDQEHDVDTDNEDPNAIPIPISTGDTTSGRKHVRVAPSDAGTDDEEYQEAVTPSPEPSPIPHPPTTVMPNPRPDQVDVRAGINLSPIDYDRLEKIPGRLSGVKVEDALLLLGFHHHIVH</sequence>
<keyword evidence="3 5" id="KW-0371">Homeobox</keyword>
<dbReference type="Gene3D" id="1.10.10.60">
    <property type="entry name" value="Homeodomain-like"/>
    <property type="match status" value="3"/>
</dbReference>
<protein>
    <submittedName>
        <fullName evidence="9">Homeobox-domain-containing protein</fullName>
    </submittedName>
</protein>
<dbReference type="CDD" id="cd00086">
    <property type="entry name" value="homeodomain"/>
    <property type="match status" value="3"/>
</dbReference>
<evidence type="ECO:0000256" key="2">
    <source>
        <dbReference type="ARBA" id="ARBA00023125"/>
    </source>
</evidence>
<feature type="DNA-binding region" description="Homeobox" evidence="5">
    <location>
        <begin position="22"/>
        <end position="81"/>
    </location>
</feature>
<evidence type="ECO:0000256" key="5">
    <source>
        <dbReference type="PROSITE-ProRule" id="PRU00108"/>
    </source>
</evidence>
<dbReference type="GO" id="GO:0000981">
    <property type="term" value="F:DNA-binding transcription factor activity, RNA polymerase II-specific"/>
    <property type="evidence" value="ECO:0007669"/>
    <property type="project" value="InterPro"/>
</dbReference>
<feature type="region of interest" description="Disordered" evidence="7">
    <location>
        <begin position="230"/>
        <end position="321"/>
    </location>
</feature>
<dbReference type="EMBL" id="JAKELL010000007">
    <property type="protein sequence ID" value="KAH8997421.1"/>
    <property type="molecule type" value="Genomic_DNA"/>
</dbReference>
<comment type="subcellular location">
    <subcellularLocation>
        <location evidence="1 5 6">Nucleus</location>
    </subcellularLocation>
</comment>
<evidence type="ECO:0000313" key="10">
    <source>
        <dbReference type="Proteomes" id="UP001201163"/>
    </source>
</evidence>
<dbReference type="SUPFAM" id="SSF46689">
    <property type="entry name" value="Homeodomain-like"/>
    <property type="match status" value="3"/>
</dbReference>
<feature type="compositionally biased region" description="Pro residues" evidence="7">
    <location>
        <begin position="468"/>
        <end position="486"/>
    </location>
</feature>
<evidence type="ECO:0000256" key="1">
    <source>
        <dbReference type="ARBA" id="ARBA00004123"/>
    </source>
</evidence>
<evidence type="ECO:0000256" key="4">
    <source>
        <dbReference type="ARBA" id="ARBA00023242"/>
    </source>
</evidence>
<dbReference type="GO" id="GO:0000978">
    <property type="term" value="F:RNA polymerase II cis-regulatory region sequence-specific DNA binding"/>
    <property type="evidence" value="ECO:0007669"/>
    <property type="project" value="TreeGrafter"/>
</dbReference>
<dbReference type="InterPro" id="IPR001356">
    <property type="entry name" value="HD"/>
</dbReference>
<dbReference type="PROSITE" id="PS50071">
    <property type="entry name" value="HOMEOBOX_2"/>
    <property type="match status" value="3"/>
</dbReference>
<feature type="domain" description="Homeobox" evidence="8">
    <location>
        <begin position="20"/>
        <end position="80"/>
    </location>
</feature>
<organism evidence="9 10">
    <name type="scientific">Lactarius akahatsu</name>
    <dbReference type="NCBI Taxonomy" id="416441"/>
    <lineage>
        <taxon>Eukaryota</taxon>
        <taxon>Fungi</taxon>
        <taxon>Dikarya</taxon>
        <taxon>Basidiomycota</taxon>
        <taxon>Agaricomycotina</taxon>
        <taxon>Agaricomycetes</taxon>
        <taxon>Russulales</taxon>
        <taxon>Russulaceae</taxon>
        <taxon>Lactarius</taxon>
    </lineage>
</organism>